<dbReference type="Proteomes" id="UP000738402">
    <property type="component" value="Unassembled WGS sequence"/>
</dbReference>
<reference evidence="2 4" key="1">
    <citation type="journal article" date="2021" name="G3 (Bethesda)">
        <title>Genomic diversity, chromosomal rearrangements, and interspecies hybridization in the ogataea polymorpha species complex.</title>
        <authorList>
            <person name="Hanson S.J."/>
            <person name="Cinneide E.O."/>
            <person name="Salzberg L.I."/>
            <person name="Wolfe K.H."/>
            <person name="McGowan J."/>
            <person name="Fitzpatrick D.A."/>
            <person name="Matlin K."/>
        </authorList>
    </citation>
    <scope>NUCLEOTIDE SEQUENCE</scope>
    <source>
        <strain evidence="3">81-436-3</strain>
        <strain evidence="2">83-405-1</strain>
    </source>
</reference>
<accession>A0AAN6HZS8</accession>
<feature type="coiled-coil region" evidence="1">
    <location>
        <begin position="15"/>
        <end position="42"/>
    </location>
</feature>
<evidence type="ECO:0000313" key="5">
    <source>
        <dbReference type="Proteomes" id="UP000738402"/>
    </source>
</evidence>
<dbReference type="EMBL" id="JAHLUN010000005">
    <property type="protein sequence ID" value="KAG7765825.1"/>
    <property type="molecule type" value="Genomic_DNA"/>
</dbReference>
<comment type="caution">
    <text evidence="2">The sequence shown here is derived from an EMBL/GenBank/DDBJ whole genome shotgun (WGS) entry which is preliminary data.</text>
</comment>
<evidence type="ECO:0000313" key="4">
    <source>
        <dbReference type="Proteomes" id="UP000697297"/>
    </source>
</evidence>
<organism evidence="2 5">
    <name type="scientific">Ogataea haglerorum</name>
    <dbReference type="NCBI Taxonomy" id="1937702"/>
    <lineage>
        <taxon>Eukaryota</taxon>
        <taxon>Fungi</taxon>
        <taxon>Dikarya</taxon>
        <taxon>Ascomycota</taxon>
        <taxon>Saccharomycotina</taxon>
        <taxon>Pichiomycetes</taxon>
        <taxon>Pichiales</taxon>
        <taxon>Pichiaceae</taxon>
        <taxon>Ogataea</taxon>
    </lineage>
</organism>
<dbReference type="EMBL" id="JAHLUH010000011">
    <property type="protein sequence ID" value="KAG7725927.1"/>
    <property type="molecule type" value="Genomic_DNA"/>
</dbReference>
<keyword evidence="1" id="KW-0175">Coiled coil</keyword>
<feature type="coiled-coil region" evidence="1">
    <location>
        <begin position="85"/>
        <end position="140"/>
    </location>
</feature>
<dbReference type="Proteomes" id="UP000697297">
    <property type="component" value="Unassembled WGS sequence"/>
</dbReference>
<keyword evidence="4" id="KW-1185">Reference proteome</keyword>
<evidence type="ECO:0000313" key="2">
    <source>
        <dbReference type="EMBL" id="KAG7725927.1"/>
    </source>
</evidence>
<evidence type="ECO:0000256" key="1">
    <source>
        <dbReference type="SAM" id="Coils"/>
    </source>
</evidence>
<dbReference type="AlphaFoldDB" id="A0AAN6HZS8"/>
<gene>
    <name evidence="2" type="ORF">KL933_003975</name>
    <name evidence="3" type="ORF">KL946_002005</name>
</gene>
<sequence>MSDLELTPEYDTAYKKNLESQIALKKRLLQAAQKQLELFRQRNTTDSPKVSQIALTDALAKVPFHPPRNDLIGLSLAQNTLGTQLDAINKSLAEIASSNKELQRRADDMANTNAVFDILKSELEERIEQEMDKKQQLLSHTVGDHIKDAYLQKQAKLVDRSTKLIEISKKLIVDYILRKEFEALFTEEELDERKQKFLKLLEILLNNSITSTGNSKLLEVDNKDDPLIRYLILNNIIVADPKNPNKIKLRDLATNL</sequence>
<protein>
    <submittedName>
        <fullName evidence="2">Uncharacterized protein</fullName>
    </submittedName>
</protein>
<evidence type="ECO:0000313" key="3">
    <source>
        <dbReference type="EMBL" id="KAG7765825.1"/>
    </source>
</evidence>
<name>A0AAN6HZS8_9ASCO</name>
<proteinExistence type="predicted"/>